<accession>A0A6J4SRJ4</accession>
<sequence length="199" mass="23170">DRTHHRGPRRRRALARRLRHHRRRHGRRRERERLRQRRTDRHRRRRRHVPVAQYRAERGQLARPHYAGRRGAGRRARRDLVRPRPVHRFRADQRCLRQAARGHGGDAAPPGEQGAAPDGAHLPRRPRPPVRRGPDGAAPRRQRHGAAHHRAGWPAHRANGGEPAGAGRCQGRHRHRHPGRRVPVQRRDPRHERGVAAGL</sequence>
<feature type="region of interest" description="Disordered" evidence="1">
    <location>
        <begin position="17"/>
        <end position="80"/>
    </location>
</feature>
<organism evidence="2">
    <name type="scientific">uncultured Sphingomonadaceae bacterium</name>
    <dbReference type="NCBI Taxonomy" id="169976"/>
    <lineage>
        <taxon>Bacteria</taxon>
        <taxon>Pseudomonadati</taxon>
        <taxon>Pseudomonadota</taxon>
        <taxon>Alphaproteobacteria</taxon>
        <taxon>Sphingomonadales</taxon>
        <taxon>Sphingomonadaceae</taxon>
        <taxon>environmental samples</taxon>
    </lineage>
</organism>
<feature type="non-terminal residue" evidence="2">
    <location>
        <position position="199"/>
    </location>
</feature>
<dbReference type="EMBL" id="CADCVW010000061">
    <property type="protein sequence ID" value="CAA9503320.1"/>
    <property type="molecule type" value="Genomic_DNA"/>
</dbReference>
<evidence type="ECO:0000313" key="2">
    <source>
        <dbReference type="EMBL" id="CAA9503320.1"/>
    </source>
</evidence>
<protein>
    <submittedName>
        <fullName evidence="2">Secreted and surface protein containing fasciclin-like repeats</fullName>
    </submittedName>
</protein>
<proteinExistence type="predicted"/>
<feature type="non-terminal residue" evidence="2">
    <location>
        <position position="1"/>
    </location>
</feature>
<feature type="compositionally biased region" description="Basic and acidic residues" evidence="1">
    <location>
        <begin position="185"/>
        <end position="199"/>
    </location>
</feature>
<gene>
    <name evidence="2" type="ORF">AVDCRST_MAG39-1509</name>
</gene>
<feature type="compositionally biased region" description="Basic residues" evidence="1">
    <location>
        <begin position="170"/>
        <end position="184"/>
    </location>
</feature>
<feature type="compositionally biased region" description="Basic residues" evidence="1">
    <location>
        <begin position="17"/>
        <end position="49"/>
    </location>
</feature>
<name>A0A6J4SRJ4_9SPHN</name>
<feature type="region of interest" description="Disordered" evidence="1">
    <location>
        <begin position="99"/>
        <end position="199"/>
    </location>
</feature>
<dbReference type="AlphaFoldDB" id="A0A6J4SRJ4"/>
<evidence type="ECO:0000256" key="1">
    <source>
        <dbReference type="SAM" id="MobiDB-lite"/>
    </source>
</evidence>
<feature type="compositionally biased region" description="Basic residues" evidence="1">
    <location>
        <begin position="66"/>
        <end position="77"/>
    </location>
</feature>
<reference evidence="2" key="1">
    <citation type="submission" date="2020-02" db="EMBL/GenBank/DDBJ databases">
        <authorList>
            <person name="Meier V. D."/>
        </authorList>
    </citation>
    <scope>NUCLEOTIDE SEQUENCE</scope>
    <source>
        <strain evidence="2">AVDCRST_MAG39</strain>
    </source>
</reference>
<feature type="compositionally biased region" description="Basic residues" evidence="1">
    <location>
        <begin position="140"/>
        <end position="151"/>
    </location>
</feature>